<comment type="similarity">
    <text evidence="3">Belongs to the GASK family.</text>
</comment>
<reference evidence="7" key="1">
    <citation type="submission" date="2025-08" db="UniProtKB">
        <authorList>
            <consortium name="RefSeq"/>
        </authorList>
    </citation>
    <scope>IDENTIFICATION</scope>
    <source>
        <tissue evidence="7">Gonad</tissue>
    </source>
</reference>
<dbReference type="OrthoDB" id="10011371at2759"/>
<keyword evidence="5" id="KW-0472">Membrane</keyword>
<keyword evidence="6" id="KW-1185">Reference proteome</keyword>
<comment type="subcellular location">
    <subcellularLocation>
        <location evidence="1">Endomembrane system</location>
    </subcellularLocation>
    <subcellularLocation>
        <location evidence="2">Golgi apparatus</location>
    </subcellularLocation>
</comment>
<dbReference type="PANTHER" id="PTHR15905">
    <property type="entry name" value="GOLGI-ASSOCIATED KINASE 1B-RELATED"/>
    <property type="match status" value="1"/>
</dbReference>
<gene>
    <name evidence="7" type="primary">LOC109484853</name>
</gene>
<dbReference type="AlphaFoldDB" id="A0A6P5ABZ9"/>
<evidence type="ECO:0000256" key="3">
    <source>
        <dbReference type="ARBA" id="ARBA00007691"/>
    </source>
</evidence>
<accession>A0A6P5ABZ9</accession>
<proteinExistence type="inferred from homology"/>
<evidence type="ECO:0000256" key="4">
    <source>
        <dbReference type="ARBA" id="ARBA00023034"/>
    </source>
</evidence>
<evidence type="ECO:0000313" key="6">
    <source>
        <dbReference type="Proteomes" id="UP000515135"/>
    </source>
</evidence>
<dbReference type="InterPro" id="IPR029207">
    <property type="entry name" value="FAM198"/>
</dbReference>
<evidence type="ECO:0000256" key="1">
    <source>
        <dbReference type="ARBA" id="ARBA00004308"/>
    </source>
</evidence>
<dbReference type="Proteomes" id="UP000515135">
    <property type="component" value="Unplaced"/>
</dbReference>
<dbReference type="KEGG" id="bbel:109484853"/>
<name>A0A6P5ABZ9_BRABE</name>
<keyword evidence="4" id="KW-0333">Golgi apparatus</keyword>
<evidence type="ECO:0000256" key="5">
    <source>
        <dbReference type="ARBA" id="ARBA00023136"/>
    </source>
</evidence>
<sequence>MPRKAVVLFLTIAVVGTIVVTYYNGLPARQILHLFDSSVVENFDYSESKTVSFHGGKHEKGHNADVDVSVTNRTTQEPYQKWVPKALTHSPTALVLKRKGISMEEFRKTRYLRFNQTAPPWFSRADVERLIFLATANISHVLPHPHASLNPIVFDDNSDKTPQISDTEQCESQCGLLKSALDIYEVLSFHLDRVLGLNRTLPAIARKFSGLSQLGYRFRDGKARPLIWWDPDIAHGGKFQNDQNSLELSWLNYTTVLKNRCWADGTTPDPEQFCTPIKHIEWSKLAMFDFLLQVFDRLDRNCCGFNETLETEEEACFTDGRHLECKTPDVLMLVHMLTRNSDRSRLVYIDNAGRPFRSRKNLDWRLLQGIDQFPEGPIALLRDPARLRRSLLQSLYIDRTFWKSVGTKTALEVVQNVVNRGQLLVKYIDKYNIAVVPDY</sequence>
<dbReference type="GeneID" id="109484853"/>
<dbReference type="RefSeq" id="XP_019643769.1">
    <property type="nucleotide sequence ID" value="XM_019788210.1"/>
</dbReference>
<protein>
    <submittedName>
        <fullName evidence="7">Protein FAM198B-like</fullName>
    </submittedName>
</protein>
<dbReference type="Pfam" id="PF15051">
    <property type="entry name" value="FAM198"/>
    <property type="match status" value="1"/>
</dbReference>
<evidence type="ECO:0000313" key="7">
    <source>
        <dbReference type="RefSeq" id="XP_019643769.1"/>
    </source>
</evidence>
<organism evidence="6 7">
    <name type="scientific">Branchiostoma belcheri</name>
    <name type="common">Amphioxus</name>
    <dbReference type="NCBI Taxonomy" id="7741"/>
    <lineage>
        <taxon>Eukaryota</taxon>
        <taxon>Metazoa</taxon>
        <taxon>Chordata</taxon>
        <taxon>Cephalochordata</taxon>
        <taxon>Leptocardii</taxon>
        <taxon>Amphioxiformes</taxon>
        <taxon>Branchiostomatidae</taxon>
        <taxon>Branchiostoma</taxon>
    </lineage>
</organism>
<dbReference type="PANTHER" id="PTHR15905:SF5">
    <property type="entry name" value="GOLGI-ASSOCIATED KINASE 1A"/>
    <property type="match status" value="1"/>
</dbReference>
<evidence type="ECO:0000256" key="2">
    <source>
        <dbReference type="ARBA" id="ARBA00004555"/>
    </source>
</evidence>
<dbReference type="GO" id="GO:0005794">
    <property type="term" value="C:Golgi apparatus"/>
    <property type="evidence" value="ECO:0007669"/>
    <property type="project" value="UniProtKB-SubCell"/>
</dbReference>